<evidence type="ECO:0000313" key="2">
    <source>
        <dbReference type="EMBL" id="CAF1557841.1"/>
    </source>
</evidence>
<comment type="caution">
    <text evidence="2">The sequence shown here is derived from an EMBL/GenBank/DDBJ whole genome shotgun (WGS) entry which is preliminary data.</text>
</comment>
<dbReference type="AlphaFoldDB" id="A0A815XII2"/>
<accession>A0A815XII2</accession>
<evidence type="ECO:0000256" key="1">
    <source>
        <dbReference type="SAM" id="SignalP"/>
    </source>
</evidence>
<dbReference type="EMBL" id="CAJNOJ010002161">
    <property type="protein sequence ID" value="CAF1557841.1"/>
    <property type="molecule type" value="Genomic_DNA"/>
</dbReference>
<feature type="signal peptide" evidence="1">
    <location>
        <begin position="1"/>
        <end position="21"/>
    </location>
</feature>
<feature type="chain" id="PRO_5032367816" evidence="1">
    <location>
        <begin position="22"/>
        <end position="81"/>
    </location>
</feature>
<reference evidence="2" key="1">
    <citation type="submission" date="2021-02" db="EMBL/GenBank/DDBJ databases">
        <authorList>
            <person name="Nowell W R."/>
        </authorList>
    </citation>
    <scope>NUCLEOTIDE SEQUENCE</scope>
</reference>
<proteinExistence type="predicted"/>
<name>A0A815XII2_ADIRI</name>
<dbReference type="Proteomes" id="UP000663852">
    <property type="component" value="Unassembled WGS sequence"/>
</dbReference>
<evidence type="ECO:0000313" key="3">
    <source>
        <dbReference type="Proteomes" id="UP000663852"/>
    </source>
</evidence>
<gene>
    <name evidence="2" type="ORF">EDS130_LOCUS46415</name>
</gene>
<protein>
    <submittedName>
        <fullName evidence="2">Uncharacterized protein</fullName>
    </submittedName>
</protein>
<sequence length="81" mass="9699">MLLNEMLHFFIILFIIKQISAYSYNRPKLYSDSTWNPNGITIFNNTFNDSNLFDIFININNTIYILNKQILVFKEENFILI</sequence>
<keyword evidence="1" id="KW-0732">Signal</keyword>
<organism evidence="2 3">
    <name type="scientific">Adineta ricciae</name>
    <name type="common">Rotifer</name>
    <dbReference type="NCBI Taxonomy" id="249248"/>
    <lineage>
        <taxon>Eukaryota</taxon>
        <taxon>Metazoa</taxon>
        <taxon>Spiralia</taxon>
        <taxon>Gnathifera</taxon>
        <taxon>Rotifera</taxon>
        <taxon>Eurotatoria</taxon>
        <taxon>Bdelloidea</taxon>
        <taxon>Adinetida</taxon>
        <taxon>Adinetidae</taxon>
        <taxon>Adineta</taxon>
    </lineage>
</organism>